<protein>
    <submittedName>
        <fullName evidence="6">Transcriptional regulator</fullName>
    </submittedName>
</protein>
<dbReference type="InterPro" id="IPR005119">
    <property type="entry name" value="LysR_subst-bd"/>
</dbReference>
<evidence type="ECO:0000256" key="2">
    <source>
        <dbReference type="ARBA" id="ARBA00023015"/>
    </source>
</evidence>
<keyword evidence="2" id="KW-0805">Transcription regulation</keyword>
<dbReference type="SUPFAM" id="SSF46785">
    <property type="entry name" value="Winged helix' DNA-binding domain"/>
    <property type="match status" value="1"/>
</dbReference>
<accession>A0ABQ2CT61</accession>
<comment type="caution">
    <text evidence="6">The sequence shown here is derived from an EMBL/GenBank/DDBJ whole genome shotgun (WGS) entry which is preliminary data.</text>
</comment>
<evidence type="ECO:0000256" key="4">
    <source>
        <dbReference type="ARBA" id="ARBA00023163"/>
    </source>
</evidence>
<dbReference type="PANTHER" id="PTHR30126:SF5">
    <property type="entry name" value="HTH-TYPE TRANSCRIPTIONAL ACTIVATOR CMPR"/>
    <property type="match status" value="1"/>
</dbReference>
<dbReference type="InterPro" id="IPR036388">
    <property type="entry name" value="WH-like_DNA-bd_sf"/>
</dbReference>
<dbReference type="PANTHER" id="PTHR30126">
    <property type="entry name" value="HTH-TYPE TRANSCRIPTIONAL REGULATOR"/>
    <property type="match status" value="1"/>
</dbReference>
<dbReference type="PROSITE" id="PS50931">
    <property type="entry name" value="HTH_LYSR"/>
    <property type="match status" value="1"/>
</dbReference>
<dbReference type="SUPFAM" id="SSF53850">
    <property type="entry name" value="Periplasmic binding protein-like II"/>
    <property type="match status" value="1"/>
</dbReference>
<evidence type="ECO:0000256" key="1">
    <source>
        <dbReference type="ARBA" id="ARBA00009437"/>
    </source>
</evidence>
<dbReference type="PRINTS" id="PR00039">
    <property type="entry name" value="HTHLYSR"/>
</dbReference>
<sequence>MRKELQRITLRQLQVFQALCSNLSYSRTAEEMALTQPAVSLQMRQLEELVGQPLFEYVGRKLYLTEAANLLLAASEEMFKRLEILDMQLAALQGTLQGELRLAVASSIQYLTPHLLAAFRQRHPQVSFRLEVSTRAEVIRRLRENRDDVVLMGMVPADRALDFFPFLNNPVIAVAAPDHPLASAAQLKLAELESQMVLLREVGSGVRKACDEFFQQKRVHLQHVMQMGSEETVVQSAIAGLGIGLVSGHSAAPWVQNGQLVRLDFIDLPLYRSWCAVHARGKRLSPVAEAFLNFLREERTLIKQMAEPFA</sequence>
<feature type="domain" description="HTH lysR-type" evidence="5">
    <location>
        <begin position="8"/>
        <end position="65"/>
    </location>
</feature>
<dbReference type="InterPro" id="IPR036390">
    <property type="entry name" value="WH_DNA-bd_sf"/>
</dbReference>
<evidence type="ECO:0000259" key="5">
    <source>
        <dbReference type="PROSITE" id="PS50931"/>
    </source>
</evidence>
<evidence type="ECO:0000256" key="3">
    <source>
        <dbReference type="ARBA" id="ARBA00023125"/>
    </source>
</evidence>
<dbReference type="EMBL" id="BMNN01000004">
    <property type="protein sequence ID" value="GGJ03674.1"/>
    <property type="molecule type" value="Genomic_DNA"/>
</dbReference>
<dbReference type="Proteomes" id="UP000633263">
    <property type="component" value="Unassembled WGS sequence"/>
</dbReference>
<evidence type="ECO:0000313" key="7">
    <source>
        <dbReference type="Proteomes" id="UP000633263"/>
    </source>
</evidence>
<dbReference type="InterPro" id="IPR000847">
    <property type="entry name" value="LysR_HTH_N"/>
</dbReference>
<keyword evidence="3" id="KW-0238">DNA-binding</keyword>
<proteinExistence type="inferred from homology"/>
<organism evidence="6 7">
    <name type="scientific">Halopseudomonas pertucinogena</name>
    <dbReference type="NCBI Taxonomy" id="86175"/>
    <lineage>
        <taxon>Bacteria</taxon>
        <taxon>Pseudomonadati</taxon>
        <taxon>Pseudomonadota</taxon>
        <taxon>Gammaproteobacteria</taxon>
        <taxon>Pseudomonadales</taxon>
        <taxon>Pseudomonadaceae</taxon>
        <taxon>Halopseudomonas</taxon>
    </lineage>
</organism>
<keyword evidence="7" id="KW-1185">Reference proteome</keyword>
<dbReference type="Gene3D" id="1.10.10.10">
    <property type="entry name" value="Winged helix-like DNA-binding domain superfamily/Winged helix DNA-binding domain"/>
    <property type="match status" value="1"/>
</dbReference>
<keyword evidence="4" id="KW-0804">Transcription</keyword>
<reference evidence="7" key="1">
    <citation type="journal article" date="2019" name="Int. J. Syst. Evol. Microbiol.">
        <title>The Global Catalogue of Microorganisms (GCM) 10K type strain sequencing project: providing services to taxonomists for standard genome sequencing and annotation.</title>
        <authorList>
            <consortium name="The Broad Institute Genomics Platform"/>
            <consortium name="The Broad Institute Genome Sequencing Center for Infectious Disease"/>
            <person name="Wu L."/>
            <person name="Ma J."/>
        </authorList>
    </citation>
    <scope>NUCLEOTIDE SEQUENCE [LARGE SCALE GENOMIC DNA]</scope>
    <source>
        <strain evidence="7">JCM 11590</strain>
    </source>
</reference>
<evidence type="ECO:0000313" key="6">
    <source>
        <dbReference type="EMBL" id="GGJ03674.1"/>
    </source>
</evidence>
<comment type="similarity">
    <text evidence="1">Belongs to the LysR transcriptional regulatory family.</text>
</comment>
<dbReference type="Gene3D" id="3.40.190.290">
    <property type="match status" value="1"/>
</dbReference>
<gene>
    <name evidence="6" type="ORF">GCM10009083_20580</name>
</gene>
<dbReference type="RefSeq" id="WP_188636548.1">
    <property type="nucleotide sequence ID" value="NZ_BMNN01000004.1"/>
</dbReference>
<dbReference type="Pfam" id="PF03466">
    <property type="entry name" value="LysR_substrate"/>
    <property type="match status" value="1"/>
</dbReference>
<name>A0ABQ2CT61_9GAMM</name>
<dbReference type="Pfam" id="PF00126">
    <property type="entry name" value="HTH_1"/>
    <property type="match status" value="1"/>
</dbReference>